<comment type="subunit">
    <text evidence="3">Homohexamer.</text>
</comment>
<comment type="catalytic activity">
    <reaction evidence="15 17">
        <text>ATP + H2O = ADP + phosphate + H(+)</text>
        <dbReference type="Rhea" id="RHEA:13065"/>
        <dbReference type="ChEBI" id="CHEBI:15377"/>
        <dbReference type="ChEBI" id="CHEBI:15378"/>
        <dbReference type="ChEBI" id="CHEBI:30616"/>
        <dbReference type="ChEBI" id="CHEBI:43474"/>
        <dbReference type="ChEBI" id="CHEBI:456216"/>
        <dbReference type="EC" id="3.6.4.6"/>
    </reaction>
</comment>
<dbReference type="AlphaFoldDB" id="A0AAN9TTG0"/>
<reference evidence="20 21" key="1">
    <citation type="submission" date="2024-03" db="EMBL/GenBank/DDBJ databases">
        <title>Adaptation during the transition from Ophiocordyceps entomopathogen to insect associate is accompanied by gene loss and intensified selection.</title>
        <authorList>
            <person name="Ward C.M."/>
            <person name="Onetto C.A."/>
            <person name="Borneman A.R."/>
        </authorList>
    </citation>
    <scope>NUCLEOTIDE SEQUENCE [LARGE SCALE GENOMIC DNA]</scope>
    <source>
        <strain evidence="20">AWRI1</strain>
        <tissue evidence="20">Single Adult Female</tissue>
    </source>
</reference>
<evidence type="ECO:0000256" key="7">
    <source>
        <dbReference type="ARBA" id="ARBA00022723"/>
    </source>
</evidence>
<evidence type="ECO:0000256" key="15">
    <source>
        <dbReference type="ARBA" id="ARBA00048883"/>
    </source>
</evidence>
<evidence type="ECO:0000256" key="16">
    <source>
        <dbReference type="ARBA" id="ARBA00056429"/>
    </source>
</evidence>
<keyword evidence="5 17" id="KW-0813">Transport</keyword>
<evidence type="ECO:0000256" key="5">
    <source>
        <dbReference type="ARBA" id="ARBA00022448"/>
    </source>
</evidence>
<keyword evidence="8" id="KW-0677">Repeat</keyword>
<evidence type="ECO:0000256" key="10">
    <source>
        <dbReference type="ARBA" id="ARBA00022801"/>
    </source>
</evidence>
<keyword evidence="10 17" id="KW-0378">Hydrolase</keyword>
<dbReference type="Pfam" id="PF17862">
    <property type="entry name" value="AAA_lid_3"/>
    <property type="match status" value="1"/>
</dbReference>
<keyword evidence="13 17" id="KW-0931">ER-Golgi transport</keyword>
<keyword evidence="12 17" id="KW-0460">Magnesium</keyword>
<dbReference type="FunFam" id="3.40.50.300:FF:000187">
    <property type="entry name" value="Vesicular-fusion ATPase SEC18"/>
    <property type="match status" value="1"/>
</dbReference>
<evidence type="ECO:0000256" key="2">
    <source>
        <dbReference type="ARBA" id="ARBA00006914"/>
    </source>
</evidence>
<dbReference type="Pfam" id="PF02359">
    <property type="entry name" value="CDC48_N"/>
    <property type="match status" value="1"/>
</dbReference>
<dbReference type="SUPFAM" id="SSF50692">
    <property type="entry name" value="ADC-like"/>
    <property type="match status" value="1"/>
</dbReference>
<evidence type="ECO:0000256" key="1">
    <source>
        <dbReference type="ARBA" id="ARBA00004496"/>
    </source>
</evidence>
<dbReference type="InterPro" id="IPR003960">
    <property type="entry name" value="ATPase_AAA_CS"/>
</dbReference>
<dbReference type="InterPro" id="IPR003338">
    <property type="entry name" value="CDC4_N-term_subdom"/>
</dbReference>
<dbReference type="InterPro" id="IPR054419">
    <property type="entry name" value="NSF_ATPase_lid"/>
</dbReference>
<comment type="subcellular location">
    <subcellularLocation>
        <location evidence="1 17">Cytoplasm</location>
    </subcellularLocation>
</comment>
<evidence type="ECO:0000259" key="19">
    <source>
        <dbReference type="SMART" id="SM01073"/>
    </source>
</evidence>
<proteinExistence type="inferred from homology"/>
<dbReference type="SMART" id="SM00382">
    <property type="entry name" value="AAA"/>
    <property type="match status" value="2"/>
</dbReference>
<evidence type="ECO:0000256" key="8">
    <source>
        <dbReference type="ARBA" id="ARBA00022737"/>
    </source>
</evidence>
<dbReference type="SUPFAM" id="SSF54585">
    <property type="entry name" value="Cdc48 domain 2-like"/>
    <property type="match status" value="1"/>
</dbReference>
<dbReference type="GO" id="GO:0046872">
    <property type="term" value="F:metal ion binding"/>
    <property type="evidence" value="ECO:0007669"/>
    <property type="project" value="UniProtKB-UniRule"/>
</dbReference>
<keyword evidence="11 17" id="KW-0067">ATP-binding</keyword>
<dbReference type="InterPro" id="IPR039812">
    <property type="entry name" value="Vesicle-fus_ATPase"/>
</dbReference>
<evidence type="ECO:0000259" key="18">
    <source>
        <dbReference type="SMART" id="SM00382"/>
    </source>
</evidence>
<evidence type="ECO:0000256" key="4">
    <source>
        <dbReference type="ARBA" id="ARBA00012674"/>
    </source>
</evidence>
<dbReference type="GO" id="GO:0035494">
    <property type="term" value="P:SNARE complex disassembly"/>
    <property type="evidence" value="ECO:0007669"/>
    <property type="project" value="InterPro"/>
</dbReference>
<organism evidence="20 21">
    <name type="scientific">Parthenolecanium corni</name>
    <dbReference type="NCBI Taxonomy" id="536013"/>
    <lineage>
        <taxon>Eukaryota</taxon>
        <taxon>Metazoa</taxon>
        <taxon>Ecdysozoa</taxon>
        <taxon>Arthropoda</taxon>
        <taxon>Hexapoda</taxon>
        <taxon>Insecta</taxon>
        <taxon>Pterygota</taxon>
        <taxon>Neoptera</taxon>
        <taxon>Paraneoptera</taxon>
        <taxon>Hemiptera</taxon>
        <taxon>Sternorrhyncha</taxon>
        <taxon>Coccoidea</taxon>
        <taxon>Coccidae</taxon>
        <taxon>Parthenolecanium</taxon>
    </lineage>
</organism>
<dbReference type="CDD" id="cd19504">
    <property type="entry name" value="RecA-like_NSF-SEC18_r1-like"/>
    <property type="match status" value="1"/>
</dbReference>
<accession>A0AAN9TTG0</accession>
<dbReference type="SMART" id="SM01073">
    <property type="entry name" value="CDC48_N"/>
    <property type="match status" value="1"/>
</dbReference>
<dbReference type="InterPro" id="IPR027417">
    <property type="entry name" value="P-loop_NTPase"/>
</dbReference>
<feature type="domain" description="AAA+ ATPase" evidence="18">
    <location>
        <begin position="250"/>
        <end position="397"/>
    </location>
</feature>
<dbReference type="FunFam" id="3.40.50.300:FF:000166">
    <property type="entry name" value="vesicle-fusing ATPase isoform X1"/>
    <property type="match status" value="1"/>
</dbReference>
<evidence type="ECO:0000256" key="11">
    <source>
        <dbReference type="ARBA" id="ARBA00022840"/>
    </source>
</evidence>
<dbReference type="InterPro" id="IPR003593">
    <property type="entry name" value="AAA+_ATPase"/>
</dbReference>
<evidence type="ECO:0000256" key="3">
    <source>
        <dbReference type="ARBA" id="ARBA00011643"/>
    </source>
</evidence>
<evidence type="ECO:0000256" key="13">
    <source>
        <dbReference type="ARBA" id="ARBA00022892"/>
    </source>
</evidence>
<dbReference type="Gene3D" id="3.40.50.300">
    <property type="entry name" value="P-loop containing nucleotide triphosphate hydrolases"/>
    <property type="match status" value="2"/>
</dbReference>
<dbReference type="EC" id="3.6.4.6" evidence="4 17"/>
<comment type="function">
    <text evidence="16 17">Required for vesicle-mediated transport. Catalyzes the fusion of transport vesicles within the Golgi cisternae. Is also required for transport from the endoplasmic reticulum to the Golgi stack. Seems to function as a fusion protein required for the delivery of cargo proteins to all compartments of the Golgi stack independent of vesicle origin.</text>
</comment>
<keyword evidence="7 17" id="KW-0479">Metal-binding</keyword>
<sequence>MKADRCPSDDLSHTNCAIINPNDFPDNVQHIEVITGPSQHYIFSVKRYGGIPQQVVGFTMMSRKWAELSIGQNIDVKPYFFNPSSSSECLCTIVLEADFIQKKFGTSEPYDTDEMAREFLLQFSGQAFTEGQLLAFKFFDKKVLALIVKSLEAADLSAIKAGKEPKPKKTRMGRCLGDTIVQFDKGESSCLNLVGKSKGKIVRQSIINPDFNFNKMGIGGLDDEFNAIFRRAFASRVFPPEVVEQLGCKHVKGILLYGPPGTGKTLMARQIGKMLNAREPKIVNGPQILDKYVGESEANIRRLFADAEEEEKRAGPNSGLHIIIFDEIDAICKARGSVGGNTGVHDTVVNQLLAKIDGVEQLNNILVIGMTNRRDMIDEALLRPGRLEVQMEIGLPDEKGRLQILSIHCSKMYSYKKIAPNVDLGELSLLTKNFSGAEIEGLVRAAQSTAMNRLIKASNKVEVDPQALEKLLVEREDFLHALENDIKPAFGASAEALEHCLSRGIIVWGTPVSGILTDGELLIKQTLSAESTGLVSVLIEGPPNSGKTALAAEIAKRSDFPFVKVCSPADMVGYTESAKCLTLRKVFDDAYRSQLSCILVDNIERLIEYGPIGPRYSNIMLQALLVLLKNEPPKGKKLLVLCTSSERQLLKDLKMVSAFTSVLHVPNLSQPDHVISVLEQSEVFTKSELASIADKLKRNKIFVGIKKVLALIDMVKQVEDGFRVPTFLSKLEEEADEY</sequence>
<dbReference type="Gene3D" id="1.10.8.60">
    <property type="match status" value="2"/>
</dbReference>
<dbReference type="InterPro" id="IPR009010">
    <property type="entry name" value="Asp_de-COase-like_dom_sf"/>
</dbReference>
<evidence type="ECO:0000256" key="9">
    <source>
        <dbReference type="ARBA" id="ARBA00022741"/>
    </source>
</evidence>
<dbReference type="PANTHER" id="PTHR23078:SF3">
    <property type="entry name" value="VESICLE-FUSING ATPASE"/>
    <property type="match status" value="1"/>
</dbReference>
<dbReference type="PANTHER" id="PTHR23078">
    <property type="entry name" value="VESICULAR-FUSION PROTEIN NSF"/>
    <property type="match status" value="1"/>
</dbReference>
<evidence type="ECO:0000256" key="12">
    <source>
        <dbReference type="ARBA" id="ARBA00022842"/>
    </source>
</evidence>
<dbReference type="Gene3D" id="2.40.40.20">
    <property type="match status" value="1"/>
</dbReference>
<protein>
    <recommendedName>
        <fullName evidence="4 17">Vesicle-fusing ATPase</fullName>
        <ecNumber evidence="4 17">3.6.4.6</ecNumber>
    </recommendedName>
</protein>
<feature type="domain" description="AAA+ ATPase" evidence="18">
    <location>
        <begin position="533"/>
        <end position="669"/>
    </location>
</feature>
<evidence type="ECO:0000256" key="6">
    <source>
        <dbReference type="ARBA" id="ARBA00022490"/>
    </source>
</evidence>
<comment type="similarity">
    <text evidence="2 17">Belongs to the AAA ATPase family.</text>
</comment>
<comment type="caution">
    <text evidence="20">The sequence shown here is derived from an EMBL/GenBank/DDBJ whole genome shotgun (WGS) entry which is preliminary data.</text>
</comment>
<dbReference type="FunFam" id="2.40.40.20:FF:000012">
    <property type="entry name" value="Vesicle-fusing ATPase protein"/>
    <property type="match status" value="1"/>
</dbReference>
<feature type="domain" description="CDC48 N-terminal subdomain" evidence="19">
    <location>
        <begin position="1"/>
        <end position="81"/>
    </location>
</feature>
<dbReference type="GO" id="GO:0016887">
    <property type="term" value="F:ATP hydrolysis activity"/>
    <property type="evidence" value="ECO:0007669"/>
    <property type="project" value="InterPro"/>
</dbReference>
<dbReference type="InterPro" id="IPR004201">
    <property type="entry name" value="Cdc48_dom2"/>
</dbReference>
<dbReference type="GO" id="GO:0005524">
    <property type="term" value="F:ATP binding"/>
    <property type="evidence" value="ECO:0007669"/>
    <property type="project" value="UniProtKB-UniRule"/>
</dbReference>
<dbReference type="InterPro" id="IPR003959">
    <property type="entry name" value="ATPase_AAA_core"/>
</dbReference>
<evidence type="ECO:0000313" key="20">
    <source>
        <dbReference type="EMBL" id="KAK7603838.1"/>
    </source>
</evidence>
<dbReference type="CDD" id="cd00009">
    <property type="entry name" value="AAA"/>
    <property type="match status" value="1"/>
</dbReference>
<evidence type="ECO:0000256" key="17">
    <source>
        <dbReference type="RuleBase" id="RU367045"/>
    </source>
</evidence>
<dbReference type="Pfam" id="PF00004">
    <property type="entry name" value="AAA"/>
    <property type="match status" value="2"/>
</dbReference>
<name>A0AAN9TTG0_9HEMI</name>
<dbReference type="GO" id="GO:0005795">
    <property type="term" value="C:Golgi stack"/>
    <property type="evidence" value="ECO:0007669"/>
    <property type="project" value="TreeGrafter"/>
</dbReference>
<dbReference type="Gene3D" id="3.10.330.10">
    <property type="match status" value="1"/>
</dbReference>
<dbReference type="Proteomes" id="UP001367676">
    <property type="component" value="Unassembled WGS sequence"/>
</dbReference>
<dbReference type="Pfam" id="PF02933">
    <property type="entry name" value="CDC48_2"/>
    <property type="match status" value="1"/>
</dbReference>
<dbReference type="GO" id="GO:0043001">
    <property type="term" value="P:Golgi to plasma membrane protein transport"/>
    <property type="evidence" value="ECO:0007669"/>
    <property type="project" value="TreeGrafter"/>
</dbReference>
<dbReference type="PROSITE" id="PS00674">
    <property type="entry name" value="AAA"/>
    <property type="match status" value="1"/>
</dbReference>
<keyword evidence="21" id="KW-1185">Reference proteome</keyword>
<dbReference type="InterPro" id="IPR029067">
    <property type="entry name" value="CDC48_domain_2-like_sf"/>
</dbReference>
<dbReference type="SUPFAM" id="SSF52540">
    <property type="entry name" value="P-loop containing nucleoside triphosphate hydrolases"/>
    <property type="match status" value="2"/>
</dbReference>
<dbReference type="Pfam" id="PF21964">
    <property type="entry name" value="NSF_ATPase_lid"/>
    <property type="match status" value="1"/>
</dbReference>
<keyword evidence="9 17" id="KW-0547">Nucleotide-binding</keyword>
<comment type="cofactor">
    <cofactor evidence="17">
        <name>Mg(2+)</name>
        <dbReference type="ChEBI" id="CHEBI:18420"/>
    </cofactor>
    <text evidence="17">Binds 1 Mg(2+) ion per subunit.</text>
</comment>
<gene>
    <name evidence="20" type="ORF">V9T40_003837</name>
</gene>
<dbReference type="InterPro" id="IPR041569">
    <property type="entry name" value="AAA_lid_3"/>
</dbReference>
<dbReference type="FunFam" id="1.10.8.60:FF:000026">
    <property type="entry name" value="vesicle-fusing ATPase isoform X1"/>
    <property type="match status" value="1"/>
</dbReference>
<dbReference type="EMBL" id="JBBCAQ010000006">
    <property type="protein sequence ID" value="KAK7603838.1"/>
    <property type="molecule type" value="Genomic_DNA"/>
</dbReference>
<keyword evidence="6 17" id="KW-0963">Cytoplasm</keyword>
<evidence type="ECO:0000313" key="21">
    <source>
        <dbReference type="Proteomes" id="UP001367676"/>
    </source>
</evidence>
<evidence type="ECO:0000256" key="14">
    <source>
        <dbReference type="ARBA" id="ARBA00022927"/>
    </source>
</evidence>
<dbReference type="GO" id="GO:0006891">
    <property type="term" value="P:intra-Golgi vesicle-mediated transport"/>
    <property type="evidence" value="ECO:0007669"/>
    <property type="project" value="TreeGrafter"/>
</dbReference>
<keyword evidence="14 17" id="KW-0653">Protein transport</keyword>